<proteinExistence type="predicted"/>
<dbReference type="Pfam" id="PF13424">
    <property type="entry name" value="TPR_12"/>
    <property type="match status" value="2"/>
</dbReference>
<comment type="caution">
    <text evidence="2">The sequence shown here is derived from an EMBL/GenBank/DDBJ whole genome shotgun (WGS) entry which is preliminary data.</text>
</comment>
<evidence type="ECO:0000313" key="2">
    <source>
        <dbReference type="EMBL" id="MDF0592773.1"/>
    </source>
</evidence>
<gene>
    <name evidence="2" type="ORF">P0O24_04160</name>
</gene>
<evidence type="ECO:0000313" key="3">
    <source>
        <dbReference type="Proteomes" id="UP001215956"/>
    </source>
</evidence>
<dbReference type="PANTHER" id="PTHR35205:SF1">
    <property type="entry name" value="ZU5 DOMAIN-CONTAINING PROTEIN"/>
    <property type="match status" value="1"/>
</dbReference>
<dbReference type="Gene3D" id="1.25.40.10">
    <property type="entry name" value="Tetratricopeptide repeat domain"/>
    <property type="match status" value="1"/>
</dbReference>
<accession>A0ABT5XDK2</accession>
<reference evidence="2 3" key="1">
    <citation type="submission" date="2023-03" db="EMBL/GenBank/DDBJ databases">
        <title>Whole genome sequencing of Methanotrichaceae archaeon M04Ac.</title>
        <authorList>
            <person name="Khomyakova M.A."/>
            <person name="Merkel A.Y."/>
            <person name="Slobodkin A.I."/>
        </authorList>
    </citation>
    <scope>NUCLEOTIDE SEQUENCE [LARGE SCALE GENOMIC DNA]</scope>
    <source>
        <strain evidence="2 3">M04Ac</strain>
    </source>
</reference>
<dbReference type="InterPro" id="IPR019734">
    <property type="entry name" value="TPR_rpt"/>
</dbReference>
<dbReference type="SMART" id="SM00028">
    <property type="entry name" value="TPR"/>
    <property type="match status" value="4"/>
</dbReference>
<sequence>MIDFFLQQSRNPAFTGREPLLYELKAALVEGGTAVLMGADGMGKSAAAEEYARIHKAEYDFIFWVRSWNETVLALDFASFARSLGMPHQEDSDLLDLGGAVRSWLDENSRWLLIFDDAPSPSALEEYLPPTGSGSGCAIITSSRRGGWSGASDAIEVGPLEPSEAAAFLLKRTGQGDHAASMRLAELLEGFPLALEVAAGYISWTGISLSRYVDLYERRLGEISGKTGPGYPETLAAALDISMEQVRAVSAEGADILSLSSFLAAEDLPFDLLIETGALLPGSVDLGLASLERRGLLRSNKVPISVHPLIQAFAFGRLDAQERKAWAEETVRAVGGAFSARLEDLSRWPECGRLLPHALASTGKLEDLEGGSEEASLLLNQAGLYLQRRGDLAGARSVLERLVSVDERLWGPHHPEVATDLNNLGSVLRVLGDLSGAVSHFERSIAIEEAQDEPDQLKIAIRANNLGTVLRSLGDLPGAVAQFERALSIDMDAYGPNHFKTAIRINNLGEALLEMGDLAGARESFKLAFRVFGQFLGPGHQYTQRARRNLESIPEDDQK</sequence>
<evidence type="ECO:0000256" key="1">
    <source>
        <dbReference type="PROSITE-ProRule" id="PRU00339"/>
    </source>
</evidence>
<name>A0ABT5XDK2_9EURY</name>
<dbReference type="RefSeq" id="WP_316968479.1">
    <property type="nucleotide sequence ID" value="NZ_JARFPL010000009.1"/>
</dbReference>
<dbReference type="EMBL" id="JARFPL010000009">
    <property type="protein sequence ID" value="MDF0592773.1"/>
    <property type="molecule type" value="Genomic_DNA"/>
</dbReference>
<feature type="repeat" description="TPR" evidence="1">
    <location>
        <begin position="418"/>
        <end position="451"/>
    </location>
</feature>
<protein>
    <submittedName>
        <fullName evidence="2">Tetratricopeptide repeat protein</fullName>
    </submittedName>
</protein>
<dbReference type="Gene3D" id="3.40.50.300">
    <property type="entry name" value="P-loop containing nucleotide triphosphate hydrolases"/>
    <property type="match status" value="1"/>
</dbReference>
<organism evidence="2 3">
    <name type="scientific">Candidatus Methanocrinis alkalitolerans</name>
    <dbReference type="NCBI Taxonomy" id="3033395"/>
    <lineage>
        <taxon>Archaea</taxon>
        <taxon>Methanobacteriati</taxon>
        <taxon>Methanobacteriota</taxon>
        <taxon>Stenosarchaea group</taxon>
        <taxon>Methanomicrobia</taxon>
        <taxon>Methanotrichales</taxon>
        <taxon>Methanotrichaceae</taxon>
        <taxon>Methanocrinis</taxon>
    </lineage>
</organism>
<dbReference type="PROSITE" id="PS50005">
    <property type="entry name" value="TPR"/>
    <property type="match status" value="2"/>
</dbReference>
<dbReference type="PANTHER" id="PTHR35205">
    <property type="entry name" value="NB-ARC AND TPR DOMAIN PROTEIN"/>
    <property type="match status" value="1"/>
</dbReference>
<dbReference type="Proteomes" id="UP001215956">
    <property type="component" value="Unassembled WGS sequence"/>
</dbReference>
<dbReference type="SUPFAM" id="SSF52540">
    <property type="entry name" value="P-loop containing nucleoside triphosphate hydrolases"/>
    <property type="match status" value="1"/>
</dbReference>
<keyword evidence="1" id="KW-0802">TPR repeat</keyword>
<keyword evidence="3" id="KW-1185">Reference proteome</keyword>
<feature type="repeat" description="TPR" evidence="1">
    <location>
        <begin position="460"/>
        <end position="493"/>
    </location>
</feature>
<dbReference type="InterPro" id="IPR027417">
    <property type="entry name" value="P-loop_NTPase"/>
</dbReference>
<dbReference type="SUPFAM" id="SSF48452">
    <property type="entry name" value="TPR-like"/>
    <property type="match status" value="1"/>
</dbReference>
<dbReference type="InterPro" id="IPR011990">
    <property type="entry name" value="TPR-like_helical_dom_sf"/>
</dbReference>